<evidence type="ECO:0000259" key="3">
    <source>
        <dbReference type="Pfam" id="PF00149"/>
    </source>
</evidence>
<dbReference type="InterPro" id="IPR006146">
    <property type="entry name" value="5'-Nucleotdase_CS"/>
</dbReference>
<keyword evidence="1 2" id="KW-0732">Signal</keyword>
<feature type="signal peptide" evidence="2">
    <location>
        <begin position="1"/>
        <end position="31"/>
    </location>
</feature>
<organism evidence="5 6">
    <name type="scientific">Exiguobacterium alkaliphilum</name>
    <dbReference type="NCBI Taxonomy" id="1428684"/>
    <lineage>
        <taxon>Bacteria</taxon>
        <taxon>Bacillati</taxon>
        <taxon>Bacillota</taxon>
        <taxon>Bacilli</taxon>
        <taxon>Bacillales</taxon>
        <taxon>Bacillales Family XII. Incertae Sedis</taxon>
        <taxon>Exiguobacterium</taxon>
    </lineage>
</organism>
<dbReference type="Gene3D" id="3.60.21.10">
    <property type="match status" value="1"/>
</dbReference>
<dbReference type="InterPro" id="IPR004843">
    <property type="entry name" value="Calcineurin-like_PHP"/>
</dbReference>
<comment type="caution">
    <text evidence="5">The sequence shown here is derived from an EMBL/GenBank/DDBJ whole genome shotgun (WGS) entry which is preliminary data.</text>
</comment>
<dbReference type="Gene3D" id="3.90.780.10">
    <property type="entry name" value="5'-Nucleotidase, C-terminal domain"/>
    <property type="match status" value="1"/>
</dbReference>
<feature type="chain" id="PRO_5044962820" evidence="2">
    <location>
        <begin position="32"/>
        <end position="690"/>
    </location>
</feature>
<keyword evidence="6" id="KW-1185">Reference proteome</keyword>
<dbReference type="PRINTS" id="PR01607">
    <property type="entry name" value="APYRASEFAMLY"/>
</dbReference>
<feature type="domain" description="5'-Nucleotidase C-terminal" evidence="4">
    <location>
        <begin position="494"/>
        <end position="644"/>
    </location>
</feature>
<proteinExistence type="inferred from homology"/>
<dbReference type="InterPro" id="IPR036907">
    <property type="entry name" value="5'-Nucleotdase_C_sf"/>
</dbReference>
<dbReference type="InterPro" id="IPR029052">
    <property type="entry name" value="Metallo-depent_PP-like"/>
</dbReference>
<evidence type="ECO:0000256" key="2">
    <source>
        <dbReference type="RuleBase" id="RU362119"/>
    </source>
</evidence>
<keyword evidence="2" id="KW-0378">Hydrolase</keyword>
<dbReference type="EMBL" id="JANIEK010000024">
    <property type="protein sequence ID" value="MCT4795372.1"/>
    <property type="molecule type" value="Genomic_DNA"/>
</dbReference>
<gene>
    <name evidence="5" type="ORF">NQG31_07430</name>
</gene>
<reference evidence="5 6" key="1">
    <citation type="submission" date="2022-07" db="EMBL/GenBank/DDBJ databases">
        <title>Genomic and pangenome structural analysis of the polyextremophile Exiguobacterium.</title>
        <authorList>
            <person name="Shen L."/>
        </authorList>
    </citation>
    <scope>NUCLEOTIDE SEQUENCE [LARGE SCALE GENOMIC DNA]</scope>
    <source>
        <strain evidence="5 6">12_1</strain>
    </source>
</reference>
<dbReference type="PANTHER" id="PTHR11575:SF24">
    <property type="entry name" value="5'-NUCLEOTIDASE"/>
    <property type="match status" value="1"/>
</dbReference>
<evidence type="ECO:0000313" key="6">
    <source>
        <dbReference type="Proteomes" id="UP001206821"/>
    </source>
</evidence>
<dbReference type="Pfam" id="PF00149">
    <property type="entry name" value="Metallophos"/>
    <property type="match status" value="1"/>
</dbReference>
<name>A0ABT2KWR4_9BACL</name>
<evidence type="ECO:0000313" key="5">
    <source>
        <dbReference type="EMBL" id="MCT4795372.1"/>
    </source>
</evidence>
<protein>
    <submittedName>
        <fullName evidence="5">5'-nucleotidase C-terminal domain-containing protein</fullName>
    </submittedName>
</protein>
<dbReference type="PANTHER" id="PTHR11575">
    <property type="entry name" value="5'-NUCLEOTIDASE-RELATED"/>
    <property type="match status" value="1"/>
</dbReference>
<dbReference type="SUPFAM" id="SSF55816">
    <property type="entry name" value="5'-nucleotidase (syn. UDP-sugar hydrolase), C-terminal domain"/>
    <property type="match status" value="1"/>
</dbReference>
<dbReference type="SUPFAM" id="SSF56300">
    <property type="entry name" value="Metallo-dependent phosphatases"/>
    <property type="match status" value="1"/>
</dbReference>
<dbReference type="Proteomes" id="UP001206821">
    <property type="component" value="Unassembled WGS sequence"/>
</dbReference>
<keyword evidence="2" id="KW-0547">Nucleotide-binding</keyword>
<sequence length="690" mass="74845">MAQKTTRRLYTALAVAAVSTAALTPAAVAEAAPGVATKAKAVSLGSGYVSGGDLDKALDATYKGAPIHWYKSSVNMKKLGEFQTARGIVKGKGLVVEKRVRVLDYPMAIVAPKEPLVFKQGKPATGIVKQQVQFVSGTYEKPVRWSGIDTSKVGEFVATATYTNKGKTITLEVPYQVVGYQLSIMHTNDTHAALRYAPNRATAVKQIRSEKPDALLIDAGDVFSGSLYFNEFKGQADLKLMNYMKYDMMVPGNHEFDLGTDAGHKEFADFVRYANFPFVSSNVDYSGDQYLNRLFRDEITTKPVNGRLYEGIIKVVDGKKVGFFGLTTEDTANIASPGPVKFQNYIDEAKKAVEAFEAMGVDQIVAVSHLGFDDNPNMDNDQLLAENVDGIDIIIGGHTHTRLDKPVVVTEGKTEPTLIVHAYQYSEFLGTLDVEFDKDGKIIAHEGRLIDVKGLEPDARAVQLLAPFKEEVDRISNEPIGVTLTAPLLNPRFSDPSDASVRANETALGNLIADGMLAKAREFDSSVIAAVQNAGGIRAGIDEGPVTTGEVITVLPFGNTLSIMELKGSELLAAFERSVSAYPRESGGFLQVSGLKVEFDSSKPANERIVKVTYNDGANDVTIDPNGTYKIATNYYTATGGDNYVEFEAAFKDGRVNDLGLSDWQNLRDHMLGLGEITPTTEGRIVDVKE</sequence>
<feature type="domain" description="Calcineurin-like phosphoesterase" evidence="3">
    <location>
        <begin position="183"/>
        <end position="401"/>
    </location>
</feature>
<evidence type="ECO:0000256" key="1">
    <source>
        <dbReference type="ARBA" id="ARBA00022729"/>
    </source>
</evidence>
<accession>A0ABT2KWR4</accession>
<dbReference type="Pfam" id="PF02872">
    <property type="entry name" value="5_nucleotid_C"/>
    <property type="match status" value="1"/>
</dbReference>
<comment type="similarity">
    <text evidence="2">Belongs to the 5'-nucleotidase family.</text>
</comment>
<evidence type="ECO:0000259" key="4">
    <source>
        <dbReference type="Pfam" id="PF02872"/>
    </source>
</evidence>
<dbReference type="InterPro" id="IPR008334">
    <property type="entry name" value="5'-Nucleotdase_C"/>
</dbReference>
<dbReference type="PROSITE" id="PS00785">
    <property type="entry name" value="5_NUCLEOTIDASE_1"/>
    <property type="match status" value="1"/>
</dbReference>
<dbReference type="InterPro" id="IPR006179">
    <property type="entry name" value="5_nucleotidase/apyrase"/>
</dbReference>
<dbReference type="RefSeq" id="WP_034817844.1">
    <property type="nucleotide sequence ID" value="NZ_JANIEK010000024.1"/>
</dbReference>